<dbReference type="PANTHER" id="PTHR30438:SF2">
    <property type="entry name" value="MEMBRANE PROTEIN"/>
    <property type="match status" value="1"/>
</dbReference>
<keyword evidence="2" id="KW-0472">Membrane</keyword>
<dbReference type="Gene3D" id="2.40.50.100">
    <property type="match status" value="1"/>
</dbReference>
<dbReference type="EMBL" id="BAABKE010000006">
    <property type="protein sequence ID" value="GAA5101767.1"/>
    <property type="molecule type" value="Genomic_DNA"/>
</dbReference>
<organism evidence="3 4">
    <name type="scientific">Wohlfahrtiimonas larvae</name>
    <dbReference type="NCBI Taxonomy" id="1157986"/>
    <lineage>
        <taxon>Bacteria</taxon>
        <taxon>Pseudomonadati</taxon>
        <taxon>Pseudomonadota</taxon>
        <taxon>Gammaproteobacteria</taxon>
        <taxon>Cardiobacteriales</taxon>
        <taxon>Ignatzschineriaceae</taxon>
        <taxon>Wohlfahrtiimonas</taxon>
    </lineage>
</organism>
<dbReference type="Gene3D" id="6.10.140.1990">
    <property type="match status" value="1"/>
</dbReference>
<name>A0ABP9MTM5_9GAMM</name>
<dbReference type="RefSeq" id="WP_077926272.1">
    <property type="nucleotide sequence ID" value="NZ_BAABKE010000006.1"/>
</dbReference>
<dbReference type="PANTHER" id="PTHR30438">
    <property type="entry name" value="36 KDA ANTIGEN-RELATED"/>
    <property type="match status" value="1"/>
</dbReference>
<accession>A0ABP9MTM5</accession>
<sequence>MNSPHNNKAKTGIIIAAIAIIAGIGWYFTRDNLEGITVSNGRIEVTPLDISTKLPGRIDTILADEGDYVDKGQVLAIMQLDSLEAQLNEAKAYHQQAIHQANSAKSIIAARESDKAAAQSAVSAKESQLYAADRKFQRIKTLTAKGAATEQDLDDQEAYTKVLHAEIETAEAKVQAAQAAIDAAKAQHIATESQVIAAQATIDRIQADIKDANLIAPVKGRIQYRIAEPGEVLGAGGKVLNLLDLSKVHMTFFLPTQAITGLVAGEKDGSEVRIILDGAPDYVIPARITFISAEAQFTPKTVQTEDERQKLMYRVKAKFDPALLEKYQKYIKTGVTGEAYIKTDKDMAWPNRFDIKLLEDPSAE</sequence>
<keyword evidence="4" id="KW-1185">Reference proteome</keyword>
<dbReference type="SUPFAM" id="SSF111369">
    <property type="entry name" value="HlyD-like secretion proteins"/>
    <property type="match status" value="2"/>
</dbReference>
<keyword evidence="2" id="KW-0812">Transmembrane</keyword>
<evidence type="ECO:0000256" key="2">
    <source>
        <dbReference type="SAM" id="Phobius"/>
    </source>
</evidence>
<protein>
    <submittedName>
        <fullName evidence="3">HlyD family efflux transporter periplasmic adaptor subunit</fullName>
    </submittedName>
</protein>
<feature type="transmembrane region" description="Helical" evidence="2">
    <location>
        <begin position="12"/>
        <end position="29"/>
    </location>
</feature>
<proteinExistence type="predicted"/>
<feature type="coiled-coil region" evidence="1">
    <location>
        <begin position="160"/>
        <end position="187"/>
    </location>
</feature>
<dbReference type="InterPro" id="IPR030190">
    <property type="entry name" value="MacA_alpha-hairpin_sf"/>
</dbReference>
<evidence type="ECO:0000313" key="4">
    <source>
        <dbReference type="Proteomes" id="UP001500631"/>
    </source>
</evidence>
<evidence type="ECO:0000256" key="1">
    <source>
        <dbReference type="SAM" id="Coils"/>
    </source>
</evidence>
<comment type="caution">
    <text evidence="3">The sequence shown here is derived from an EMBL/GenBank/DDBJ whole genome shotgun (WGS) entry which is preliminary data.</text>
</comment>
<dbReference type="Gene3D" id="2.40.30.170">
    <property type="match status" value="1"/>
</dbReference>
<evidence type="ECO:0000313" key="3">
    <source>
        <dbReference type="EMBL" id="GAA5101767.1"/>
    </source>
</evidence>
<dbReference type="Proteomes" id="UP001500631">
    <property type="component" value="Unassembled WGS sequence"/>
</dbReference>
<keyword evidence="1" id="KW-0175">Coiled coil</keyword>
<reference evidence="4" key="1">
    <citation type="journal article" date="2019" name="Int. J. Syst. Evol. Microbiol.">
        <title>The Global Catalogue of Microorganisms (GCM) 10K type strain sequencing project: providing services to taxonomists for standard genome sequencing and annotation.</title>
        <authorList>
            <consortium name="The Broad Institute Genomics Platform"/>
            <consortium name="The Broad Institute Genome Sequencing Center for Infectious Disease"/>
            <person name="Wu L."/>
            <person name="Ma J."/>
        </authorList>
    </citation>
    <scope>NUCLEOTIDE SEQUENCE [LARGE SCALE GENOMIC DNA]</scope>
    <source>
        <strain evidence="4">JCM 18424</strain>
    </source>
</reference>
<gene>
    <name evidence="3" type="ORF">GCM10023338_18220</name>
</gene>
<keyword evidence="2" id="KW-1133">Transmembrane helix</keyword>